<protein>
    <recommendedName>
        <fullName evidence="3">Saccharopine dehydrogenase NADP binding domain-containing protein</fullName>
    </recommendedName>
</protein>
<comment type="caution">
    <text evidence="4">The sequence shown here is derived from an EMBL/GenBank/DDBJ whole genome shotgun (WGS) entry which is preliminary data.</text>
</comment>
<name>A0A8H7P5E6_9APHY</name>
<dbReference type="InterPro" id="IPR051276">
    <property type="entry name" value="Saccharopine_DH-like_oxidrdct"/>
</dbReference>
<comment type="similarity">
    <text evidence="1">Belongs to the saccharopine dehydrogenase family.</text>
</comment>
<dbReference type="GO" id="GO:0005739">
    <property type="term" value="C:mitochondrion"/>
    <property type="evidence" value="ECO:0007669"/>
    <property type="project" value="TreeGrafter"/>
</dbReference>
<sequence>MPDILVLGATGFTGRLVTRYLASHPARSSFTFAIAARSKSKLDELKRNLQLDDAIRVLQVDVTQPTQVEDAVKSARVVINTVGPFWKWGDPVVRACALNGRHYVDLTGETHWIRKMIWKYDYVATKNNAIIIPCCGFDSVPADLLALLANNVLKDTVGPQAELGRSLTVYKMKGGLSGGTFSTIMTITEIPPDEIRRSMEDYSLAPGIRGAPTPGPKLFHRVPLTSPRRYAMPWFMSGPNRAVVQRTWSLYALAAQAGNAQDDAARRVYGPRFTYEEGFQPGGGISRFLPVLLMSVVYYLSLAALFFLPPARWLVKHLAPASGEGPSEEVMKNGWFEATNYTASAPRAGEPEVHVKTVMRGSGDPGYELTSVMIVESALAILLDKASLPALANQGGILTPASALGEVLVRRLEATGRIQIESTVVRPGDTEESRKAR</sequence>
<reference evidence="4" key="1">
    <citation type="submission" date="2020-11" db="EMBL/GenBank/DDBJ databases">
        <authorList>
            <person name="Koelle M."/>
            <person name="Horta M.A.C."/>
            <person name="Nowrousian M."/>
            <person name="Ohm R.A."/>
            <person name="Benz P."/>
            <person name="Pilgard A."/>
        </authorList>
    </citation>
    <scope>NUCLEOTIDE SEQUENCE</scope>
    <source>
        <strain evidence="4">FPRL280</strain>
    </source>
</reference>
<dbReference type="GO" id="GO:0005811">
    <property type="term" value="C:lipid droplet"/>
    <property type="evidence" value="ECO:0007669"/>
    <property type="project" value="TreeGrafter"/>
</dbReference>
<accession>A0A8H7P5E6</accession>
<proteinExistence type="inferred from homology"/>
<evidence type="ECO:0000313" key="4">
    <source>
        <dbReference type="EMBL" id="KAF9817057.1"/>
    </source>
</evidence>
<evidence type="ECO:0000256" key="2">
    <source>
        <dbReference type="SAM" id="Phobius"/>
    </source>
</evidence>
<dbReference type="SUPFAM" id="SSF51735">
    <property type="entry name" value="NAD(P)-binding Rossmann-fold domains"/>
    <property type="match status" value="1"/>
</dbReference>
<dbReference type="EMBL" id="JADOXO010000047">
    <property type="protein sequence ID" value="KAF9817057.1"/>
    <property type="molecule type" value="Genomic_DNA"/>
</dbReference>
<keyword evidence="2" id="KW-0812">Transmembrane</keyword>
<dbReference type="Proteomes" id="UP000639403">
    <property type="component" value="Unassembled WGS sequence"/>
</dbReference>
<feature type="domain" description="Saccharopine dehydrogenase NADP binding" evidence="3">
    <location>
        <begin position="4"/>
        <end position="131"/>
    </location>
</feature>
<reference evidence="4" key="2">
    <citation type="journal article" name="Front. Microbiol.">
        <title>Degradative Capacity of Two Strains of Rhodonia placenta: From Phenotype to Genotype.</title>
        <authorList>
            <person name="Kolle M."/>
            <person name="Horta M.A.C."/>
            <person name="Nowrousian M."/>
            <person name="Ohm R.A."/>
            <person name="Benz J.P."/>
            <person name="Pilgard A."/>
        </authorList>
    </citation>
    <scope>NUCLEOTIDE SEQUENCE</scope>
    <source>
        <strain evidence="4">FPRL280</strain>
    </source>
</reference>
<keyword evidence="2" id="KW-0472">Membrane</keyword>
<dbReference type="PANTHER" id="PTHR12286">
    <property type="entry name" value="SACCHAROPINE DEHYDROGENASE-LIKE OXIDOREDUCTASE"/>
    <property type="match status" value="1"/>
</dbReference>
<evidence type="ECO:0000256" key="1">
    <source>
        <dbReference type="ARBA" id="ARBA00038048"/>
    </source>
</evidence>
<dbReference type="GO" id="GO:0005886">
    <property type="term" value="C:plasma membrane"/>
    <property type="evidence" value="ECO:0007669"/>
    <property type="project" value="TreeGrafter"/>
</dbReference>
<dbReference type="InterPro" id="IPR036291">
    <property type="entry name" value="NAD(P)-bd_dom_sf"/>
</dbReference>
<dbReference type="GO" id="GO:0009247">
    <property type="term" value="P:glycolipid biosynthetic process"/>
    <property type="evidence" value="ECO:0007669"/>
    <property type="project" value="TreeGrafter"/>
</dbReference>
<gene>
    <name evidence="4" type="ORF">IEO21_03639</name>
</gene>
<dbReference type="Pfam" id="PF03435">
    <property type="entry name" value="Sacchrp_dh_NADP"/>
    <property type="match status" value="1"/>
</dbReference>
<dbReference type="AlphaFoldDB" id="A0A8H7P5E6"/>
<dbReference type="Gene3D" id="3.40.50.720">
    <property type="entry name" value="NAD(P)-binding Rossmann-like Domain"/>
    <property type="match status" value="1"/>
</dbReference>
<evidence type="ECO:0000259" key="3">
    <source>
        <dbReference type="Pfam" id="PF03435"/>
    </source>
</evidence>
<feature type="transmembrane region" description="Helical" evidence="2">
    <location>
        <begin position="288"/>
        <end position="308"/>
    </location>
</feature>
<dbReference type="InterPro" id="IPR005097">
    <property type="entry name" value="Sacchrp_dh_NADP-bd"/>
</dbReference>
<keyword evidence="2" id="KW-1133">Transmembrane helix</keyword>
<organism evidence="4 5">
    <name type="scientific">Rhodonia placenta</name>
    <dbReference type="NCBI Taxonomy" id="104341"/>
    <lineage>
        <taxon>Eukaryota</taxon>
        <taxon>Fungi</taxon>
        <taxon>Dikarya</taxon>
        <taxon>Basidiomycota</taxon>
        <taxon>Agaricomycotina</taxon>
        <taxon>Agaricomycetes</taxon>
        <taxon>Polyporales</taxon>
        <taxon>Adustoporiaceae</taxon>
        <taxon>Rhodonia</taxon>
    </lineage>
</organism>
<evidence type="ECO:0000313" key="5">
    <source>
        <dbReference type="Proteomes" id="UP000639403"/>
    </source>
</evidence>
<dbReference type="PANTHER" id="PTHR12286:SF5">
    <property type="entry name" value="SACCHAROPINE DEHYDROGENASE-LIKE OXIDOREDUCTASE"/>
    <property type="match status" value="1"/>
</dbReference>